<dbReference type="GO" id="GO:0004518">
    <property type="term" value="F:nuclease activity"/>
    <property type="evidence" value="ECO:0007669"/>
    <property type="project" value="UniProtKB-KW"/>
</dbReference>
<proteinExistence type="inferred from homology"/>
<evidence type="ECO:0000256" key="3">
    <source>
        <dbReference type="ARBA" id="ARBA00022723"/>
    </source>
</evidence>
<dbReference type="AlphaFoldDB" id="A0ABD6DM08"/>
<keyword evidence="2 5" id="KW-0540">Nuclease</keyword>
<feature type="binding site" evidence="5">
    <location>
        <position position="100"/>
    </location>
    <ligand>
        <name>Mg(2+)</name>
        <dbReference type="ChEBI" id="CHEBI:18420"/>
    </ligand>
</feature>
<dbReference type="SUPFAM" id="SSF88723">
    <property type="entry name" value="PIN domain-like"/>
    <property type="match status" value="1"/>
</dbReference>
<dbReference type="GO" id="GO:0090729">
    <property type="term" value="F:toxin activity"/>
    <property type="evidence" value="ECO:0007669"/>
    <property type="project" value="UniProtKB-KW"/>
</dbReference>
<feature type="binding site" evidence="5">
    <location>
        <position position="6"/>
    </location>
    <ligand>
        <name>Mg(2+)</name>
        <dbReference type="ChEBI" id="CHEBI:18420"/>
    </ligand>
</feature>
<evidence type="ECO:0000259" key="6">
    <source>
        <dbReference type="Pfam" id="PF01850"/>
    </source>
</evidence>
<protein>
    <recommendedName>
        <fullName evidence="5">Ribonuclease VapC</fullName>
        <shortName evidence="5">RNase VapC</shortName>
        <ecNumber evidence="5">3.1.-.-</ecNumber>
    </recommendedName>
    <alternativeName>
        <fullName evidence="5">Putative toxin VapC</fullName>
    </alternativeName>
</protein>
<accession>A0ABD6DM08</accession>
<dbReference type="HAMAP" id="MF_00265">
    <property type="entry name" value="VapC_Nob1"/>
    <property type="match status" value="1"/>
</dbReference>
<name>A0ABD6DM08_9EURY</name>
<evidence type="ECO:0000256" key="4">
    <source>
        <dbReference type="ARBA" id="ARBA00022801"/>
    </source>
</evidence>
<evidence type="ECO:0000256" key="5">
    <source>
        <dbReference type="HAMAP-Rule" id="MF_00265"/>
    </source>
</evidence>
<evidence type="ECO:0000256" key="2">
    <source>
        <dbReference type="ARBA" id="ARBA00022722"/>
    </source>
</evidence>
<comment type="function">
    <text evidence="5">Toxic component of a toxin-antitoxin (TA) system. An RNase.</text>
</comment>
<dbReference type="Pfam" id="PF01850">
    <property type="entry name" value="PIN"/>
    <property type="match status" value="1"/>
</dbReference>
<dbReference type="Proteomes" id="UP001597034">
    <property type="component" value="Unassembled WGS sequence"/>
</dbReference>
<comment type="cofactor">
    <cofactor evidence="5">
        <name>Mg(2+)</name>
        <dbReference type="ChEBI" id="CHEBI:18420"/>
    </cofactor>
</comment>
<gene>
    <name evidence="5" type="primary">vapC</name>
    <name evidence="7" type="ORF">ACFSBL_16935</name>
</gene>
<keyword evidence="8" id="KW-1185">Reference proteome</keyword>
<dbReference type="GO" id="GO:0016787">
    <property type="term" value="F:hydrolase activity"/>
    <property type="evidence" value="ECO:0007669"/>
    <property type="project" value="UniProtKB-KW"/>
</dbReference>
<reference evidence="7 8" key="1">
    <citation type="journal article" date="2019" name="Int. J. Syst. Evol. Microbiol.">
        <title>The Global Catalogue of Microorganisms (GCM) 10K type strain sequencing project: providing services to taxonomists for standard genome sequencing and annotation.</title>
        <authorList>
            <consortium name="The Broad Institute Genomics Platform"/>
            <consortium name="The Broad Institute Genome Sequencing Center for Infectious Disease"/>
            <person name="Wu L."/>
            <person name="Ma J."/>
        </authorList>
    </citation>
    <scope>NUCLEOTIDE SEQUENCE [LARGE SCALE GENOMIC DNA]</scope>
    <source>
        <strain evidence="7 8">CGMCC 1.10390</strain>
    </source>
</reference>
<feature type="domain" description="PIN" evidence="6">
    <location>
        <begin position="4"/>
        <end position="120"/>
    </location>
</feature>
<dbReference type="InterPro" id="IPR022907">
    <property type="entry name" value="VapC_family"/>
</dbReference>
<dbReference type="GO" id="GO:0000287">
    <property type="term" value="F:magnesium ion binding"/>
    <property type="evidence" value="ECO:0007669"/>
    <property type="project" value="UniProtKB-UniRule"/>
</dbReference>
<organism evidence="7 8">
    <name type="scientific">Haloarchaeobius litoreus</name>
    <dbReference type="NCBI Taxonomy" id="755306"/>
    <lineage>
        <taxon>Archaea</taxon>
        <taxon>Methanobacteriati</taxon>
        <taxon>Methanobacteriota</taxon>
        <taxon>Stenosarchaea group</taxon>
        <taxon>Halobacteria</taxon>
        <taxon>Halobacteriales</taxon>
        <taxon>Halorubellaceae</taxon>
        <taxon>Haloarchaeobius</taxon>
    </lineage>
</organism>
<keyword evidence="4 5" id="KW-0378">Hydrolase</keyword>
<keyword evidence="3 5" id="KW-0479">Metal-binding</keyword>
<keyword evidence="1 5" id="KW-1277">Toxin-antitoxin system</keyword>
<keyword evidence="5" id="KW-0800">Toxin</keyword>
<dbReference type="RefSeq" id="WP_256400567.1">
    <property type="nucleotide sequence ID" value="NZ_JANHJR010000003.1"/>
</dbReference>
<comment type="caution">
    <text evidence="7">The sequence shown here is derived from an EMBL/GenBank/DDBJ whole genome shotgun (WGS) entry which is preliminary data.</text>
</comment>
<dbReference type="Gene3D" id="3.40.50.1010">
    <property type="entry name" value="5'-nuclease"/>
    <property type="match status" value="1"/>
</dbReference>
<dbReference type="EC" id="3.1.-.-" evidence="5"/>
<dbReference type="InterPro" id="IPR029060">
    <property type="entry name" value="PIN-like_dom_sf"/>
</dbReference>
<dbReference type="EMBL" id="JBHUDO010000003">
    <property type="protein sequence ID" value="MFD1647376.1"/>
    <property type="molecule type" value="Genomic_DNA"/>
</dbReference>
<evidence type="ECO:0000313" key="7">
    <source>
        <dbReference type="EMBL" id="MFD1647376.1"/>
    </source>
</evidence>
<evidence type="ECO:0000313" key="8">
    <source>
        <dbReference type="Proteomes" id="UP001597034"/>
    </source>
</evidence>
<dbReference type="InterPro" id="IPR002716">
    <property type="entry name" value="PIN_dom"/>
</dbReference>
<comment type="similarity">
    <text evidence="5">Belongs to the PINc/VapC protein family.</text>
</comment>
<evidence type="ECO:0000256" key="1">
    <source>
        <dbReference type="ARBA" id="ARBA00022649"/>
    </source>
</evidence>
<keyword evidence="5" id="KW-0460">Magnesium</keyword>
<sequence>MTTVVDTDVFLAALVADDEHGGTARAFLNETEDLATSTLTMLELQSILVDGAGMDGTAVGDACADIVDEVEVYEADMDDFGLAKAMRDGTDRGEDLTNNDWTLLAMAADLGADLATFDERKQAQGAVAPEP</sequence>